<dbReference type="PANTHER" id="PTHR12192:SF26">
    <property type="entry name" value="GLUTATHIONE-SPECIFIC GAMMA-GLUTAMYLCYCLOTRANSFERASE 1"/>
    <property type="match status" value="1"/>
</dbReference>
<dbReference type="InterPro" id="IPR013024">
    <property type="entry name" value="GGCT-like"/>
</dbReference>
<evidence type="ECO:0000313" key="5">
    <source>
        <dbReference type="Proteomes" id="UP001286313"/>
    </source>
</evidence>
<sequence length="104" mass="11694">MAKQENTSLWVFGYGSLCWHPGFQFGASSVGYIKNYVRRFWQGNSTHRGVPGKPGRVATLVEEPEVSTAVVCFVLNNLDSTFYFSHLFNSLLLSLRIVISCKTE</sequence>
<dbReference type="GO" id="GO:0061928">
    <property type="term" value="F:glutathione specific gamma-glutamylcyclotransferase activity"/>
    <property type="evidence" value="ECO:0007669"/>
    <property type="project" value="UniProtKB-EC"/>
</dbReference>
<dbReference type="GO" id="GO:0006751">
    <property type="term" value="P:glutathione catabolic process"/>
    <property type="evidence" value="ECO:0007669"/>
    <property type="project" value="InterPro"/>
</dbReference>
<protein>
    <recommendedName>
        <fullName evidence="6">Glutathione-specific gamma-glutamylcyclotransferase</fullName>
    </recommendedName>
</protein>
<evidence type="ECO:0008006" key="6">
    <source>
        <dbReference type="Google" id="ProtNLM"/>
    </source>
</evidence>
<reference evidence="4" key="1">
    <citation type="submission" date="2023-10" db="EMBL/GenBank/DDBJ databases">
        <title>Genome assemblies of two species of porcelain crab, Petrolisthes cinctipes and Petrolisthes manimaculis (Anomura: Porcellanidae).</title>
        <authorList>
            <person name="Angst P."/>
        </authorList>
    </citation>
    <scope>NUCLEOTIDE SEQUENCE</scope>
    <source>
        <strain evidence="4">PB745_01</strain>
        <tissue evidence="4">Gill</tissue>
    </source>
</reference>
<comment type="catalytic activity">
    <reaction evidence="3">
        <text>glutathione = L-cysteinylglycine + 5-oxo-L-proline</text>
        <dbReference type="Rhea" id="RHEA:47724"/>
        <dbReference type="ChEBI" id="CHEBI:57925"/>
        <dbReference type="ChEBI" id="CHEBI:58402"/>
        <dbReference type="ChEBI" id="CHEBI:61694"/>
        <dbReference type="EC" id="4.3.2.7"/>
    </reaction>
</comment>
<comment type="similarity">
    <text evidence="1">Belongs to the gamma-glutamylcyclotransferase family. ChaC subfamily.</text>
</comment>
<evidence type="ECO:0000256" key="2">
    <source>
        <dbReference type="ARBA" id="ARBA00023239"/>
    </source>
</evidence>
<dbReference type="Proteomes" id="UP001286313">
    <property type="component" value="Unassembled WGS sequence"/>
</dbReference>
<organism evidence="4 5">
    <name type="scientific">Petrolisthes cinctipes</name>
    <name type="common">Flat porcelain crab</name>
    <dbReference type="NCBI Taxonomy" id="88211"/>
    <lineage>
        <taxon>Eukaryota</taxon>
        <taxon>Metazoa</taxon>
        <taxon>Ecdysozoa</taxon>
        <taxon>Arthropoda</taxon>
        <taxon>Crustacea</taxon>
        <taxon>Multicrustacea</taxon>
        <taxon>Malacostraca</taxon>
        <taxon>Eumalacostraca</taxon>
        <taxon>Eucarida</taxon>
        <taxon>Decapoda</taxon>
        <taxon>Pleocyemata</taxon>
        <taxon>Anomura</taxon>
        <taxon>Galatheoidea</taxon>
        <taxon>Porcellanidae</taxon>
        <taxon>Petrolisthes</taxon>
    </lineage>
</organism>
<dbReference type="GO" id="GO:0005737">
    <property type="term" value="C:cytoplasm"/>
    <property type="evidence" value="ECO:0007669"/>
    <property type="project" value="TreeGrafter"/>
</dbReference>
<gene>
    <name evidence="4" type="ORF">Pcinc_038415</name>
</gene>
<evidence type="ECO:0000256" key="1">
    <source>
        <dbReference type="ARBA" id="ARBA00009662"/>
    </source>
</evidence>
<keyword evidence="2" id="KW-0456">Lyase</keyword>
<dbReference type="Gene3D" id="3.10.490.10">
    <property type="entry name" value="Gamma-glutamyl cyclotransferase-like"/>
    <property type="match status" value="1"/>
</dbReference>
<evidence type="ECO:0000256" key="3">
    <source>
        <dbReference type="ARBA" id="ARBA00048073"/>
    </source>
</evidence>
<dbReference type="Pfam" id="PF04752">
    <property type="entry name" value="ChaC"/>
    <property type="match status" value="1"/>
</dbReference>
<dbReference type="CDD" id="cd06661">
    <property type="entry name" value="GGCT_like"/>
    <property type="match status" value="1"/>
</dbReference>
<dbReference type="InterPro" id="IPR006840">
    <property type="entry name" value="ChaC"/>
</dbReference>
<keyword evidence="5" id="KW-1185">Reference proteome</keyword>
<name>A0AAE1BUG4_PETCI</name>
<accession>A0AAE1BUG4</accession>
<dbReference type="PANTHER" id="PTHR12192">
    <property type="entry name" value="CATION TRANSPORT PROTEIN CHAC-RELATED"/>
    <property type="match status" value="1"/>
</dbReference>
<dbReference type="AlphaFoldDB" id="A0AAE1BUG4"/>
<proteinExistence type="inferred from homology"/>
<dbReference type="EMBL" id="JAWQEG010006325">
    <property type="protein sequence ID" value="KAK3855160.1"/>
    <property type="molecule type" value="Genomic_DNA"/>
</dbReference>
<evidence type="ECO:0000313" key="4">
    <source>
        <dbReference type="EMBL" id="KAK3855160.1"/>
    </source>
</evidence>
<comment type="caution">
    <text evidence="4">The sequence shown here is derived from an EMBL/GenBank/DDBJ whole genome shotgun (WGS) entry which is preliminary data.</text>
</comment>